<dbReference type="EMBL" id="CP002039">
    <property type="protein sequence ID" value="ADJ64612.1"/>
    <property type="molecule type" value="Genomic_DNA"/>
</dbReference>
<dbReference type="Proteomes" id="UP000000329">
    <property type="component" value="Chromosome"/>
</dbReference>
<evidence type="ECO:0000313" key="2">
    <source>
        <dbReference type="EMBL" id="ADJ64612.1"/>
    </source>
</evidence>
<sequence>MLGSLSSVRYKCQVSLIVDRRVAPGQAPQDIATGNRTGSSDSKSKPAHVPGLACFGCFGCMMWPLWCVPAAAASAAPEKRRHQNRAIQLVSSISAF</sequence>
<keyword evidence="3" id="KW-1185">Reference proteome</keyword>
<accession>D8J143</accession>
<name>D8J143_HERSS</name>
<dbReference type="KEGG" id="hse:Hsero_3128"/>
<protein>
    <submittedName>
        <fullName evidence="2">Uncharacterized protein</fullName>
    </submittedName>
</protein>
<reference evidence="2 3" key="1">
    <citation type="submission" date="2010-04" db="EMBL/GenBank/DDBJ databases">
        <title>The genome of Herbaspirillum seropedicae SmR1, an endophytic, nitrogen-fixing, plant-growth promoting beta-Proteobacteria.</title>
        <authorList>
            <person name="Pedrosa F.O."/>
            <person name="Monteiro R.A."/>
            <person name="Wassem R."/>
            <person name="Cruz L.M."/>
            <person name="Ayub R.A."/>
            <person name="Colauto N.B."/>
            <person name="Fernandez M.A."/>
            <person name="Fungaro M.H.P."/>
            <person name="Grisard E.C."/>
            <person name="Hungria M."/>
            <person name="Madeira H.M.F."/>
            <person name="Nodari R.O."/>
            <person name="Osaku C.A."/>
            <person name="Petzl-Erler M.L."/>
            <person name="Terenzi H."/>
            <person name="Vieira L.G.E."/>
            <person name="Almeida M.I.M."/>
            <person name="Alves L.R."/>
            <person name="Arantes O.M.N."/>
            <person name="Balsanelli E."/>
            <person name="Barcellos F.G."/>
            <person name="Baura V.A."/>
            <person name="Binde D.R."/>
            <person name="Campo R.J."/>
            <person name="Chubatsu L.S."/>
            <person name="Chueire L.M.O."/>
            <person name="Ciferri R.R."/>
            <person name="Correa L.C."/>
            <person name="da Conceicao Silva J.L."/>
            <person name="Dabul A.N.G."/>
            <person name="Dambros B.P."/>
            <person name="Faoro H."/>
            <person name="Favetti A."/>
            <person name="Friedermann G."/>
            <person name="Furlaneto M.C."/>
            <person name="Gasques L.S."/>
            <person name="Gimenes C.C.T."/>
            <person name="Gioppo N.M.R."/>
            <person name="Glienke-Blanco C."/>
            <person name="Godoy L.P."/>
            <person name="Guerra M.P."/>
            <person name="Karp S."/>
            <person name="Kava-Cordeiro V."/>
            <person name="Margarido V.P."/>
            <person name="Mathioni S.M."/>
            <person name="Menck-Soares M.A."/>
            <person name="Murace N.K."/>
            <person name="Nicolas M.F."/>
            <person name="Oliveira C.E.C."/>
            <person name="Pagnan N.A.B."/>
            <person name="Pamphile J.A."/>
            <person name="Patussi E.V."/>
            <person name="Pereira L.F.P."/>
            <person name="Pereira-Ferrari L."/>
            <person name="Pinto F.G.S."/>
            <person name="Precoma C."/>
            <person name="Prioli A.J."/>
            <person name="Prioli S.M.A.P."/>
            <person name="Raittz R.T."/>
            <person name="Ramos H.J.O."/>
            <person name="Ribeiro E.M.S.F."/>
            <person name="Rigo L.U."/>
            <person name="Rocha C.L.M.S.C."/>
            <person name="Rocha S.N."/>
            <person name="Santos K."/>
            <person name="Satori D."/>
            <person name="Silva A.G."/>
            <person name="Simao R.C.G."/>
            <person name="Soares M.A.M."/>
            <person name="Souza E.M."/>
            <person name="Steffens M.B.R."/>
            <person name="Steindel M."/>
            <person name="Tadra-Sfeir M.Z."/>
            <person name="Takahashi E.K."/>
            <person name="Torres R.A."/>
            <person name="Valle J.S."/>
            <person name="Vernal J.I."/>
            <person name="Vilas-Boas L.A."/>
            <person name="Watanabe M.A.E."/>
            <person name="Weiss V.A."/>
            <person name="Yates M.A."/>
            <person name="Souza E.M."/>
        </authorList>
    </citation>
    <scope>NUCLEOTIDE SEQUENCE [LARGE SCALE GENOMIC DNA]</scope>
    <source>
        <strain evidence="2 3">SmR1</strain>
    </source>
</reference>
<gene>
    <name evidence="2" type="ordered locus">Hsero_3128</name>
</gene>
<organism evidence="2 3">
    <name type="scientific">Herbaspirillum seropedicae (strain SmR1)</name>
    <dbReference type="NCBI Taxonomy" id="757424"/>
    <lineage>
        <taxon>Bacteria</taxon>
        <taxon>Pseudomonadati</taxon>
        <taxon>Pseudomonadota</taxon>
        <taxon>Betaproteobacteria</taxon>
        <taxon>Burkholderiales</taxon>
        <taxon>Oxalobacteraceae</taxon>
        <taxon>Herbaspirillum</taxon>
    </lineage>
</organism>
<proteinExistence type="predicted"/>
<feature type="compositionally biased region" description="Polar residues" evidence="1">
    <location>
        <begin position="32"/>
        <end position="41"/>
    </location>
</feature>
<evidence type="ECO:0000256" key="1">
    <source>
        <dbReference type="SAM" id="MobiDB-lite"/>
    </source>
</evidence>
<dbReference type="AlphaFoldDB" id="D8J143"/>
<evidence type="ECO:0000313" key="3">
    <source>
        <dbReference type="Proteomes" id="UP000000329"/>
    </source>
</evidence>
<dbReference type="HOGENOM" id="CLU_2355877_0_0_4"/>
<feature type="region of interest" description="Disordered" evidence="1">
    <location>
        <begin position="27"/>
        <end position="47"/>
    </location>
</feature>
<dbReference type="STRING" id="757424.Hsero_3128"/>